<protein>
    <submittedName>
        <fullName evidence="2">Uncharacterized protein</fullName>
    </submittedName>
</protein>
<evidence type="ECO:0000313" key="2">
    <source>
        <dbReference type="EMBL" id="THF96120.1"/>
    </source>
</evidence>
<feature type="compositionally biased region" description="Acidic residues" evidence="1">
    <location>
        <begin position="214"/>
        <end position="223"/>
    </location>
</feature>
<evidence type="ECO:0000313" key="3">
    <source>
        <dbReference type="Proteomes" id="UP000306102"/>
    </source>
</evidence>
<dbReference type="EMBL" id="SDRB02013022">
    <property type="protein sequence ID" value="THF96120.1"/>
    <property type="molecule type" value="Genomic_DNA"/>
</dbReference>
<comment type="caution">
    <text evidence="2">The sequence shown here is derived from an EMBL/GenBank/DDBJ whole genome shotgun (WGS) entry which is preliminary data.</text>
</comment>
<feature type="region of interest" description="Disordered" evidence="1">
    <location>
        <begin position="49"/>
        <end position="105"/>
    </location>
</feature>
<proteinExistence type="predicted"/>
<dbReference type="Proteomes" id="UP000306102">
    <property type="component" value="Unassembled WGS sequence"/>
</dbReference>
<feature type="compositionally biased region" description="Low complexity" evidence="1">
    <location>
        <begin position="196"/>
        <end position="213"/>
    </location>
</feature>
<sequence length="223" mass="24928">MYKDARAEIGALKAENKEFKRKTTSMARFEATLFLAFDSQQGVVALDESTGAGASKVAKGDKKKKKTMEEASKMEKGKHIGSQQLIPSVFSGKETNVPTPAASNDVVMRKIENPLVDGSQTYEWTSRVKHEDKKSGSYERYTTKEKASKGDLYVEKGTGQVGVKDEFKKSSTIRVGDKTGYTEYHTEHRVRDVNYGKSTSTKYDSDSDYGCGYDDSDDDDYYY</sequence>
<keyword evidence="3" id="KW-1185">Reference proteome</keyword>
<organism evidence="2 3">
    <name type="scientific">Camellia sinensis var. sinensis</name>
    <name type="common">China tea</name>
    <dbReference type="NCBI Taxonomy" id="542762"/>
    <lineage>
        <taxon>Eukaryota</taxon>
        <taxon>Viridiplantae</taxon>
        <taxon>Streptophyta</taxon>
        <taxon>Embryophyta</taxon>
        <taxon>Tracheophyta</taxon>
        <taxon>Spermatophyta</taxon>
        <taxon>Magnoliopsida</taxon>
        <taxon>eudicotyledons</taxon>
        <taxon>Gunneridae</taxon>
        <taxon>Pentapetalae</taxon>
        <taxon>asterids</taxon>
        <taxon>Ericales</taxon>
        <taxon>Theaceae</taxon>
        <taxon>Camellia</taxon>
    </lineage>
</organism>
<gene>
    <name evidence="2" type="ORF">TEA_014193</name>
</gene>
<feature type="compositionally biased region" description="Basic and acidic residues" evidence="1">
    <location>
        <begin position="184"/>
        <end position="194"/>
    </location>
</feature>
<name>A0A4S4D1L8_CAMSN</name>
<feature type="compositionally biased region" description="Polar residues" evidence="1">
    <location>
        <begin position="93"/>
        <end position="102"/>
    </location>
</feature>
<evidence type="ECO:0000256" key="1">
    <source>
        <dbReference type="SAM" id="MobiDB-lite"/>
    </source>
</evidence>
<feature type="compositionally biased region" description="Basic and acidic residues" evidence="1">
    <location>
        <begin position="67"/>
        <end position="78"/>
    </location>
</feature>
<reference evidence="2 3" key="1">
    <citation type="journal article" date="2018" name="Proc. Natl. Acad. Sci. U.S.A.">
        <title>Draft genome sequence of Camellia sinensis var. sinensis provides insights into the evolution of the tea genome and tea quality.</title>
        <authorList>
            <person name="Wei C."/>
            <person name="Yang H."/>
            <person name="Wang S."/>
            <person name="Zhao J."/>
            <person name="Liu C."/>
            <person name="Gao L."/>
            <person name="Xia E."/>
            <person name="Lu Y."/>
            <person name="Tai Y."/>
            <person name="She G."/>
            <person name="Sun J."/>
            <person name="Cao H."/>
            <person name="Tong W."/>
            <person name="Gao Q."/>
            <person name="Li Y."/>
            <person name="Deng W."/>
            <person name="Jiang X."/>
            <person name="Wang W."/>
            <person name="Chen Q."/>
            <person name="Zhang S."/>
            <person name="Li H."/>
            <person name="Wu J."/>
            <person name="Wang P."/>
            <person name="Li P."/>
            <person name="Shi C."/>
            <person name="Zheng F."/>
            <person name="Jian J."/>
            <person name="Huang B."/>
            <person name="Shan D."/>
            <person name="Shi M."/>
            <person name="Fang C."/>
            <person name="Yue Y."/>
            <person name="Li F."/>
            <person name="Li D."/>
            <person name="Wei S."/>
            <person name="Han B."/>
            <person name="Jiang C."/>
            <person name="Yin Y."/>
            <person name="Xia T."/>
            <person name="Zhang Z."/>
            <person name="Bennetzen J.L."/>
            <person name="Zhao S."/>
            <person name="Wan X."/>
        </authorList>
    </citation>
    <scope>NUCLEOTIDE SEQUENCE [LARGE SCALE GENOMIC DNA]</scope>
    <source>
        <strain evidence="3">cv. Shuchazao</strain>
        <tissue evidence="2">Leaf</tissue>
    </source>
</reference>
<feature type="region of interest" description="Disordered" evidence="1">
    <location>
        <begin position="182"/>
        <end position="223"/>
    </location>
</feature>
<dbReference type="AlphaFoldDB" id="A0A4S4D1L8"/>
<accession>A0A4S4D1L8</accession>